<keyword evidence="2" id="KW-1185">Reference proteome</keyword>
<protein>
    <submittedName>
        <fullName evidence="1">Uncharacterized protein</fullName>
    </submittedName>
</protein>
<comment type="caution">
    <text evidence="1">The sequence shown here is derived from an EMBL/GenBank/DDBJ whole genome shotgun (WGS) entry which is preliminary data.</text>
</comment>
<dbReference type="AlphaFoldDB" id="A0A2T0SRF8"/>
<name>A0A2T0SRF8_9BACT</name>
<gene>
    <name evidence="1" type="ORF">CLV58_113121</name>
</gene>
<evidence type="ECO:0000313" key="1">
    <source>
        <dbReference type="EMBL" id="PRY35990.1"/>
    </source>
</evidence>
<reference evidence="1 2" key="1">
    <citation type="submission" date="2018-03" db="EMBL/GenBank/DDBJ databases">
        <title>Genomic Encyclopedia of Archaeal and Bacterial Type Strains, Phase II (KMG-II): from individual species to whole genera.</title>
        <authorList>
            <person name="Goeker M."/>
        </authorList>
    </citation>
    <scope>NUCLEOTIDE SEQUENCE [LARGE SCALE GENOMIC DNA]</scope>
    <source>
        <strain evidence="1 2">DSM 28354</strain>
    </source>
</reference>
<proteinExistence type="predicted"/>
<dbReference type="EMBL" id="PVTE01000013">
    <property type="protein sequence ID" value="PRY35990.1"/>
    <property type="molecule type" value="Genomic_DNA"/>
</dbReference>
<organism evidence="1 2">
    <name type="scientific">Spirosoma oryzae</name>
    <dbReference type="NCBI Taxonomy" id="1469603"/>
    <lineage>
        <taxon>Bacteria</taxon>
        <taxon>Pseudomonadati</taxon>
        <taxon>Bacteroidota</taxon>
        <taxon>Cytophagia</taxon>
        <taxon>Cytophagales</taxon>
        <taxon>Cytophagaceae</taxon>
        <taxon>Spirosoma</taxon>
    </lineage>
</organism>
<accession>A0A2T0SRF8</accession>
<evidence type="ECO:0000313" key="2">
    <source>
        <dbReference type="Proteomes" id="UP000238375"/>
    </source>
</evidence>
<dbReference type="Proteomes" id="UP000238375">
    <property type="component" value="Unassembled WGS sequence"/>
</dbReference>
<sequence>MRYCCATPLPRWATDYEGAVLDILEHGRLVENINSLINGIQSDYTGPRKAQMVVTYLEQRREDFQNHRQRGAETYERRGFASWIDTLIHRYTQSVFSLNSCLPLKQTGTYAAALGQGIIDDEYMRSIEATSLLAKLTGAAYSN</sequence>